<dbReference type="SUPFAM" id="SSF56672">
    <property type="entry name" value="DNA/RNA polymerases"/>
    <property type="match status" value="1"/>
</dbReference>
<evidence type="ECO:0000259" key="1">
    <source>
        <dbReference type="PROSITE" id="PS50994"/>
    </source>
</evidence>
<reference evidence="3" key="1">
    <citation type="submission" date="2025-08" db="UniProtKB">
        <authorList>
            <consortium name="RefSeq"/>
        </authorList>
    </citation>
    <scope>IDENTIFICATION</scope>
    <source>
        <tissue evidence="3">Young leaves</tissue>
    </source>
</reference>
<dbReference type="PROSITE" id="PS50994">
    <property type="entry name" value="INTEGRASE"/>
    <property type="match status" value="1"/>
</dbReference>
<dbReference type="InterPro" id="IPR036397">
    <property type="entry name" value="RNaseH_sf"/>
</dbReference>
<dbReference type="SUPFAM" id="SSF53098">
    <property type="entry name" value="Ribonuclease H-like"/>
    <property type="match status" value="1"/>
</dbReference>
<dbReference type="GO" id="GO:0016787">
    <property type="term" value="F:hydrolase activity"/>
    <property type="evidence" value="ECO:0007669"/>
    <property type="project" value="UniProtKB-KW"/>
</dbReference>
<sequence>MQNERVIAYASQQLKDYECNYPTHDLELAVVVFALKIWRHYLYGEKIQKELNMRQRRWLELVKDYDVEILHHPGKANVVADALSRKTAHSSAMLTRQPNIQMEFERAQIAVLVKEATAQLALMTICPMLQQQIIQGRQRDPYFAKVVKQLETEQVKDFLITGDGCAIKMYQDLKTCFWWPEMKKDWEEVTMDFIIGLPRTQSGFTVIWVIVDRLTKTAHFVPEKSTYSIDKWAQLYLKKFVRLHDVPVFVVSDRDARFTSRFWKSLQEALGTQLKFSTPFHPRTDGQTERLNQILKNMLHACVLDFAGS</sequence>
<dbReference type="GO" id="GO:0003964">
    <property type="term" value="F:RNA-directed DNA polymerase activity"/>
    <property type="evidence" value="ECO:0007669"/>
    <property type="project" value="UniProtKB-KW"/>
</dbReference>
<name>A0A6J1EU09_CUCMO</name>
<dbReference type="Proteomes" id="UP000504609">
    <property type="component" value="Unplaced"/>
</dbReference>
<dbReference type="GO" id="GO:0003676">
    <property type="term" value="F:nucleic acid binding"/>
    <property type="evidence" value="ECO:0007669"/>
    <property type="project" value="InterPro"/>
</dbReference>
<dbReference type="GeneID" id="111436571"/>
<dbReference type="InterPro" id="IPR012337">
    <property type="entry name" value="RNaseH-like_sf"/>
</dbReference>
<organism evidence="2 3">
    <name type="scientific">Cucurbita moschata</name>
    <name type="common">Winter crookneck squash</name>
    <name type="synonym">Cucurbita pepo var. moschata</name>
    <dbReference type="NCBI Taxonomy" id="3662"/>
    <lineage>
        <taxon>Eukaryota</taxon>
        <taxon>Viridiplantae</taxon>
        <taxon>Streptophyta</taxon>
        <taxon>Embryophyta</taxon>
        <taxon>Tracheophyta</taxon>
        <taxon>Spermatophyta</taxon>
        <taxon>Magnoliopsida</taxon>
        <taxon>eudicotyledons</taxon>
        <taxon>Gunneridae</taxon>
        <taxon>Pentapetalae</taxon>
        <taxon>rosids</taxon>
        <taxon>fabids</taxon>
        <taxon>Cucurbitales</taxon>
        <taxon>Cucurbitaceae</taxon>
        <taxon>Cucurbiteae</taxon>
        <taxon>Cucurbita</taxon>
    </lineage>
</organism>
<dbReference type="InterPro" id="IPR043502">
    <property type="entry name" value="DNA/RNA_pol_sf"/>
</dbReference>
<feature type="domain" description="Integrase catalytic" evidence="1">
    <location>
        <begin position="179"/>
        <end position="309"/>
    </location>
</feature>
<dbReference type="KEGG" id="cmos:111436571"/>
<accession>A0A6J1EU09</accession>
<proteinExistence type="predicted"/>
<dbReference type="GO" id="GO:0015074">
    <property type="term" value="P:DNA integration"/>
    <property type="evidence" value="ECO:0007669"/>
    <property type="project" value="InterPro"/>
</dbReference>
<protein>
    <submittedName>
        <fullName evidence="3">Uncharacterized protein LOC111436571</fullName>
    </submittedName>
</protein>
<evidence type="ECO:0000313" key="2">
    <source>
        <dbReference type="Proteomes" id="UP000504609"/>
    </source>
</evidence>
<dbReference type="InterPro" id="IPR001584">
    <property type="entry name" value="Integrase_cat-core"/>
</dbReference>
<dbReference type="AlphaFoldDB" id="A0A6J1EU09"/>
<dbReference type="CDD" id="cd09274">
    <property type="entry name" value="RNase_HI_RT_Ty3"/>
    <property type="match status" value="1"/>
</dbReference>
<keyword evidence="2" id="KW-1185">Reference proteome</keyword>
<dbReference type="Gene3D" id="3.30.420.10">
    <property type="entry name" value="Ribonuclease H-like superfamily/Ribonuclease H"/>
    <property type="match status" value="1"/>
</dbReference>
<dbReference type="Pfam" id="PF17919">
    <property type="entry name" value="RT_RNaseH_2"/>
    <property type="match status" value="1"/>
</dbReference>
<evidence type="ECO:0000313" key="3">
    <source>
        <dbReference type="RefSeq" id="XP_022930083.1"/>
    </source>
</evidence>
<dbReference type="PANTHER" id="PTHR34072:SF52">
    <property type="entry name" value="RIBONUCLEASE H"/>
    <property type="match status" value="1"/>
</dbReference>
<dbReference type="InterPro" id="IPR041577">
    <property type="entry name" value="RT_RNaseH_2"/>
</dbReference>
<dbReference type="RefSeq" id="XP_022930083.1">
    <property type="nucleotide sequence ID" value="XM_023074315.1"/>
</dbReference>
<dbReference type="PANTHER" id="PTHR34072">
    <property type="entry name" value="ENZYMATIC POLYPROTEIN-RELATED"/>
    <property type="match status" value="1"/>
</dbReference>
<dbReference type="GO" id="GO:0004519">
    <property type="term" value="F:endonuclease activity"/>
    <property type="evidence" value="ECO:0007669"/>
    <property type="project" value="UniProtKB-KW"/>
</dbReference>
<gene>
    <name evidence="3" type="primary">LOC111436571</name>
</gene>